<evidence type="ECO:0000313" key="1">
    <source>
        <dbReference type="EMBL" id="ANS70922.1"/>
    </source>
</evidence>
<accession>A0A1B1MQR1</accession>
<proteinExistence type="predicted"/>
<name>A0A1B1MQR1_NPVLD</name>
<sequence length="74" mass="8342">MSGGGALLKVGQTVYVRIVKPRIYKIHLVDIENANGIEGALIVARHDTKFYYKGLRVRARVLRIDNMYVDLVAL</sequence>
<protein>
    <submittedName>
        <fullName evidence="1">Viral ubiquitin like protein</fullName>
    </submittedName>
</protein>
<dbReference type="EMBL" id="KU377538">
    <property type="protein sequence ID" value="ANS70922.1"/>
    <property type="molecule type" value="Genomic_DNA"/>
</dbReference>
<reference evidence="1" key="1">
    <citation type="journal article" date="2016" name="J. Invertebr. Pathol.">
        <title>An alphabaculovirus isolated from dead Lymantria dispar larvae shows high genetic similarity to baculovirus previously isolated from Lymantria monacha - An example of adaptation to a new host.</title>
        <authorList>
            <person name="Rabalski L."/>
            <person name="Krejmer-Rabalska M."/>
            <person name="Skrzecz I."/>
            <person name="Wasag B."/>
            <person name="Szewczyk B."/>
        </authorList>
    </citation>
    <scope>NUCLEOTIDE SEQUENCE</scope>
    <source>
        <strain evidence="1">BNP</strain>
    </source>
</reference>
<organismHost>
    <name type="scientific">Lepidoptera</name>
    <name type="common">moths &amp; butterflies</name>
    <dbReference type="NCBI Taxonomy" id="7088"/>
</organismHost>
<organism evidence="1">
    <name type="scientific">Lymantria dispar multicapsid nuclear polyhedrosis virus</name>
    <name type="common">LdMNPV</name>
    <dbReference type="NCBI Taxonomy" id="10449"/>
    <lineage>
        <taxon>Viruses</taxon>
        <taxon>Viruses incertae sedis</taxon>
        <taxon>Naldaviricetes</taxon>
        <taxon>Lefavirales</taxon>
        <taxon>Baculoviridae</taxon>
        <taxon>Alphabaculovirus</taxon>
        <taxon>Alphabaculovirus lydisparis</taxon>
    </lineage>
</organism>